<dbReference type="Proteomes" id="UP000001292">
    <property type="component" value="Unassembled WGS sequence"/>
</dbReference>
<proteinExistence type="predicted"/>
<gene>
    <name evidence="1" type="primary">Dsec\GM17548</name>
    <name evidence="1" type="ORF">Dsec_GM17548</name>
</gene>
<dbReference type="AlphaFoldDB" id="B4IGE0"/>
<keyword evidence="2" id="KW-1185">Reference proteome</keyword>
<name>B4IGE0_DROSE</name>
<dbReference type="EMBL" id="CH480835">
    <property type="protein sequence ID" value="EDW48874.1"/>
    <property type="molecule type" value="Genomic_DNA"/>
</dbReference>
<evidence type="ECO:0000313" key="2">
    <source>
        <dbReference type="Proteomes" id="UP000001292"/>
    </source>
</evidence>
<accession>B4IGE0</accession>
<dbReference type="HOGENOM" id="CLU_2624646_0_0_1"/>
<organism evidence="2">
    <name type="scientific">Drosophila sechellia</name>
    <name type="common">Fruit fly</name>
    <dbReference type="NCBI Taxonomy" id="7238"/>
    <lineage>
        <taxon>Eukaryota</taxon>
        <taxon>Metazoa</taxon>
        <taxon>Ecdysozoa</taxon>
        <taxon>Arthropoda</taxon>
        <taxon>Hexapoda</taxon>
        <taxon>Insecta</taxon>
        <taxon>Pterygota</taxon>
        <taxon>Neoptera</taxon>
        <taxon>Endopterygota</taxon>
        <taxon>Diptera</taxon>
        <taxon>Brachycera</taxon>
        <taxon>Muscomorpha</taxon>
        <taxon>Ephydroidea</taxon>
        <taxon>Drosophilidae</taxon>
        <taxon>Drosophila</taxon>
        <taxon>Sophophora</taxon>
    </lineage>
</organism>
<sequence>MFTLVKSPRRSHSKITTQVGVQGKALNFDKDPQLRLAKNDTWHRGTAMKMTVMLVMMGRRTCPMWQGCSQRFDAKISM</sequence>
<protein>
    <submittedName>
        <fullName evidence="1">GM17548</fullName>
    </submittedName>
</protein>
<reference evidence="1 2" key="1">
    <citation type="journal article" date="2007" name="Nature">
        <title>Evolution of genes and genomes on the Drosophila phylogeny.</title>
        <authorList>
            <consortium name="Drosophila 12 Genomes Consortium"/>
            <person name="Clark A.G."/>
            <person name="Eisen M.B."/>
            <person name="Smith D.R."/>
            <person name="Bergman C.M."/>
            <person name="Oliver B."/>
            <person name="Markow T.A."/>
            <person name="Kaufman T.C."/>
            <person name="Kellis M."/>
            <person name="Gelbart W."/>
            <person name="Iyer V.N."/>
            <person name="Pollard D.A."/>
            <person name="Sackton T.B."/>
            <person name="Larracuente A.M."/>
            <person name="Singh N.D."/>
            <person name="Abad J.P."/>
            <person name="Abt D.N."/>
            <person name="Adryan B."/>
            <person name="Aguade M."/>
            <person name="Akashi H."/>
            <person name="Anderson W.W."/>
            <person name="Aquadro C.F."/>
            <person name="Ardell D.H."/>
            <person name="Arguello R."/>
            <person name="Artieri C.G."/>
            <person name="Barbash D.A."/>
            <person name="Barker D."/>
            <person name="Barsanti P."/>
            <person name="Batterham P."/>
            <person name="Batzoglou S."/>
            <person name="Begun D."/>
            <person name="Bhutkar A."/>
            <person name="Blanco E."/>
            <person name="Bosak S.A."/>
            <person name="Bradley R.K."/>
            <person name="Brand A.D."/>
            <person name="Brent M.R."/>
            <person name="Brooks A.N."/>
            <person name="Brown R.H."/>
            <person name="Butlin R.K."/>
            <person name="Caggese C."/>
            <person name="Calvi B.R."/>
            <person name="Bernardo de Carvalho A."/>
            <person name="Caspi A."/>
            <person name="Castrezana S."/>
            <person name="Celniker S.E."/>
            <person name="Chang J.L."/>
            <person name="Chapple C."/>
            <person name="Chatterji S."/>
            <person name="Chinwalla A."/>
            <person name="Civetta A."/>
            <person name="Clifton S.W."/>
            <person name="Comeron J.M."/>
            <person name="Costello J.C."/>
            <person name="Coyne J.A."/>
            <person name="Daub J."/>
            <person name="David R.G."/>
            <person name="Delcher A.L."/>
            <person name="Delehaunty K."/>
            <person name="Do C.B."/>
            <person name="Ebling H."/>
            <person name="Edwards K."/>
            <person name="Eickbush T."/>
            <person name="Evans J.D."/>
            <person name="Filipski A."/>
            <person name="Findeiss S."/>
            <person name="Freyhult E."/>
            <person name="Fulton L."/>
            <person name="Fulton R."/>
            <person name="Garcia A.C."/>
            <person name="Gardiner A."/>
            <person name="Garfield D.A."/>
            <person name="Garvin B.E."/>
            <person name="Gibson G."/>
            <person name="Gilbert D."/>
            <person name="Gnerre S."/>
            <person name="Godfrey J."/>
            <person name="Good R."/>
            <person name="Gotea V."/>
            <person name="Gravely B."/>
            <person name="Greenberg A.J."/>
            <person name="Griffiths-Jones S."/>
            <person name="Gross S."/>
            <person name="Guigo R."/>
            <person name="Gustafson E.A."/>
            <person name="Haerty W."/>
            <person name="Hahn M.W."/>
            <person name="Halligan D.L."/>
            <person name="Halpern A.L."/>
            <person name="Halter G.M."/>
            <person name="Han M.V."/>
            <person name="Heger A."/>
            <person name="Hillier L."/>
            <person name="Hinrichs A.S."/>
            <person name="Holmes I."/>
            <person name="Hoskins R.A."/>
            <person name="Hubisz M.J."/>
            <person name="Hultmark D."/>
            <person name="Huntley M.A."/>
            <person name="Jaffe D.B."/>
            <person name="Jagadeeshan S."/>
            <person name="Jeck W.R."/>
            <person name="Johnson J."/>
            <person name="Jones C.D."/>
            <person name="Jordan W.C."/>
            <person name="Karpen G.H."/>
            <person name="Kataoka E."/>
            <person name="Keightley P.D."/>
            <person name="Kheradpour P."/>
            <person name="Kirkness E.F."/>
            <person name="Koerich L.B."/>
            <person name="Kristiansen K."/>
            <person name="Kudrna D."/>
            <person name="Kulathinal R.J."/>
            <person name="Kumar S."/>
            <person name="Kwok R."/>
            <person name="Lander E."/>
            <person name="Langley C.H."/>
            <person name="Lapoint R."/>
            <person name="Lazzaro B.P."/>
            <person name="Lee S.J."/>
            <person name="Levesque L."/>
            <person name="Li R."/>
            <person name="Lin C.F."/>
            <person name="Lin M.F."/>
            <person name="Lindblad-Toh K."/>
            <person name="Llopart A."/>
            <person name="Long M."/>
            <person name="Low L."/>
            <person name="Lozovsky E."/>
            <person name="Lu J."/>
            <person name="Luo M."/>
            <person name="Machado C.A."/>
            <person name="Makalowski W."/>
            <person name="Marzo M."/>
            <person name="Matsuda M."/>
            <person name="Matzkin L."/>
            <person name="McAllister B."/>
            <person name="McBride C.S."/>
            <person name="McKernan B."/>
            <person name="McKernan K."/>
            <person name="Mendez-Lago M."/>
            <person name="Minx P."/>
            <person name="Mollenhauer M.U."/>
            <person name="Montooth K."/>
            <person name="Mount S.M."/>
            <person name="Mu X."/>
            <person name="Myers E."/>
            <person name="Negre B."/>
            <person name="Newfeld S."/>
            <person name="Nielsen R."/>
            <person name="Noor M.A."/>
            <person name="O'Grady P."/>
            <person name="Pachter L."/>
            <person name="Papaceit M."/>
            <person name="Parisi M.J."/>
            <person name="Parisi M."/>
            <person name="Parts L."/>
            <person name="Pedersen J.S."/>
            <person name="Pesole G."/>
            <person name="Phillippy A.M."/>
            <person name="Ponting C.P."/>
            <person name="Pop M."/>
            <person name="Porcelli D."/>
            <person name="Powell J.R."/>
            <person name="Prohaska S."/>
            <person name="Pruitt K."/>
            <person name="Puig M."/>
            <person name="Quesneville H."/>
            <person name="Ram K.R."/>
            <person name="Rand D."/>
            <person name="Rasmussen M.D."/>
            <person name="Reed L.K."/>
            <person name="Reenan R."/>
            <person name="Reily A."/>
            <person name="Remington K.A."/>
            <person name="Rieger T.T."/>
            <person name="Ritchie M.G."/>
            <person name="Robin C."/>
            <person name="Rogers Y.H."/>
            <person name="Rohde C."/>
            <person name="Rozas J."/>
            <person name="Rubenfield M.J."/>
            <person name="Ruiz A."/>
            <person name="Russo S."/>
            <person name="Salzberg S.L."/>
            <person name="Sanchez-Gracia A."/>
            <person name="Saranga D.J."/>
            <person name="Sato H."/>
            <person name="Schaeffer S.W."/>
            <person name="Schatz M.C."/>
            <person name="Schlenke T."/>
            <person name="Schwartz R."/>
            <person name="Segarra C."/>
            <person name="Singh R.S."/>
            <person name="Sirot L."/>
            <person name="Sirota M."/>
            <person name="Sisneros N.B."/>
            <person name="Smith C.D."/>
            <person name="Smith T.F."/>
            <person name="Spieth J."/>
            <person name="Stage D.E."/>
            <person name="Stark A."/>
            <person name="Stephan W."/>
            <person name="Strausberg R.L."/>
            <person name="Strempel S."/>
            <person name="Sturgill D."/>
            <person name="Sutton G."/>
            <person name="Sutton G.G."/>
            <person name="Tao W."/>
            <person name="Teichmann S."/>
            <person name="Tobari Y.N."/>
            <person name="Tomimura Y."/>
            <person name="Tsolas J.M."/>
            <person name="Valente V.L."/>
            <person name="Venter E."/>
            <person name="Venter J.C."/>
            <person name="Vicario S."/>
            <person name="Vieira F.G."/>
            <person name="Vilella A.J."/>
            <person name="Villasante A."/>
            <person name="Walenz B."/>
            <person name="Wang J."/>
            <person name="Wasserman M."/>
            <person name="Watts T."/>
            <person name="Wilson D."/>
            <person name="Wilson R.K."/>
            <person name="Wing R.A."/>
            <person name="Wolfner M.F."/>
            <person name="Wong A."/>
            <person name="Wong G.K."/>
            <person name="Wu C.I."/>
            <person name="Wu G."/>
            <person name="Yamamoto D."/>
            <person name="Yang H.P."/>
            <person name="Yang S.P."/>
            <person name="Yorke J.A."/>
            <person name="Yoshida K."/>
            <person name="Zdobnov E."/>
            <person name="Zhang P."/>
            <person name="Zhang Y."/>
            <person name="Zimin A.V."/>
            <person name="Baldwin J."/>
            <person name="Abdouelleil A."/>
            <person name="Abdulkadir J."/>
            <person name="Abebe A."/>
            <person name="Abera B."/>
            <person name="Abreu J."/>
            <person name="Acer S.C."/>
            <person name="Aftuck L."/>
            <person name="Alexander A."/>
            <person name="An P."/>
            <person name="Anderson E."/>
            <person name="Anderson S."/>
            <person name="Arachi H."/>
            <person name="Azer M."/>
            <person name="Bachantsang P."/>
            <person name="Barry A."/>
            <person name="Bayul T."/>
            <person name="Berlin A."/>
            <person name="Bessette D."/>
            <person name="Bloom T."/>
            <person name="Blye J."/>
            <person name="Boguslavskiy L."/>
            <person name="Bonnet C."/>
            <person name="Boukhgalter B."/>
            <person name="Bourzgui I."/>
            <person name="Brown A."/>
            <person name="Cahill P."/>
            <person name="Channer S."/>
            <person name="Cheshatsang Y."/>
            <person name="Chuda L."/>
            <person name="Citroen M."/>
            <person name="Collymore A."/>
            <person name="Cooke P."/>
            <person name="Costello M."/>
            <person name="D'Aco K."/>
            <person name="Daza R."/>
            <person name="De Haan G."/>
            <person name="DeGray S."/>
            <person name="DeMaso C."/>
            <person name="Dhargay N."/>
            <person name="Dooley K."/>
            <person name="Dooley E."/>
            <person name="Doricent M."/>
            <person name="Dorje P."/>
            <person name="Dorjee K."/>
            <person name="Dupes A."/>
            <person name="Elong R."/>
            <person name="Falk J."/>
            <person name="Farina A."/>
            <person name="Faro S."/>
            <person name="Ferguson D."/>
            <person name="Fisher S."/>
            <person name="Foley C.D."/>
            <person name="Franke A."/>
            <person name="Friedrich D."/>
            <person name="Gadbois L."/>
            <person name="Gearin G."/>
            <person name="Gearin C.R."/>
            <person name="Giannoukos G."/>
            <person name="Goode T."/>
            <person name="Graham J."/>
            <person name="Grandbois E."/>
            <person name="Grewal S."/>
            <person name="Gyaltsen K."/>
            <person name="Hafez N."/>
            <person name="Hagos B."/>
            <person name="Hall J."/>
            <person name="Henson C."/>
            <person name="Hollinger A."/>
            <person name="Honan T."/>
            <person name="Huard M.D."/>
            <person name="Hughes L."/>
            <person name="Hurhula B."/>
            <person name="Husby M.E."/>
            <person name="Kamat A."/>
            <person name="Kanga B."/>
            <person name="Kashin S."/>
            <person name="Khazanovich D."/>
            <person name="Kisner P."/>
            <person name="Lance K."/>
            <person name="Lara M."/>
            <person name="Lee W."/>
            <person name="Lennon N."/>
            <person name="Letendre F."/>
            <person name="LeVine R."/>
            <person name="Lipovsky A."/>
            <person name="Liu X."/>
            <person name="Liu J."/>
            <person name="Liu S."/>
            <person name="Lokyitsang T."/>
            <person name="Lokyitsang Y."/>
            <person name="Lubonja R."/>
            <person name="Lui A."/>
            <person name="MacDonald P."/>
            <person name="Magnisalis V."/>
            <person name="Maru K."/>
            <person name="Matthews C."/>
            <person name="McCusker W."/>
            <person name="McDonough S."/>
            <person name="Mehta T."/>
            <person name="Meldrim J."/>
            <person name="Meneus L."/>
            <person name="Mihai O."/>
            <person name="Mihalev A."/>
            <person name="Mihova T."/>
            <person name="Mittelman R."/>
            <person name="Mlenga V."/>
            <person name="Montmayeur A."/>
            <person name="Mulrain L."/>
            <person name="Navidi A."/>
            <person name="Naylor J."/>
            <person name="Negash T."/>
            <person name="Nguyen T."/>
            <person name="Nguyen N."/>
            <person name="Nicol R."/>
            <person name="Norbu C."/>
            <person name="Norbu N."/>
            <person name="Novod N."/>
            <person name="O'Neill B."/>
            <person name="Osman S."/>
            <person name="Markiewicz E."/>
            <person name="Oyono O.L."/>
            <person name="Patti C."/>
            <person name="Phunkhang P."/>
            <person name="Pierre F."/>
            <person name="Priest M."/>
            <person name="Raghuraman S."/>
            <person name="Rege F."/>
            <person name="Reyes R."/>
            <person name="Rise C."/>
            <person name="Rogov P."/>
            <person name="Ross K."/>
            <person name="Ryan E."/>
            <person name="Settipalli S."/>
            <person name="Shea T."/>
            <person name="Sherpa N."/>
            <person name="Shi L."/>
            <person name="Shih D."/>
            <person name="Sparrow T."/>
            <person name="Spaulding J."/>
            <person name="Stalker J."/>
            <person name="Stange-Thomann N."/>
            <person name="Stavropoulos S."/>
            <person name="Stone C."/>
            <person name="Strader C."/>
            <person name="Tesfaye S."/>
            <person name="Thomson T."/>
            <person name="Thoulutsang Y."/>
            <person name="Thoulutsang D."/>
            <person name="Topham K."/>
            <person name="Topping I."/>
            <person name="Tsamla T."/>
            <person name="Vassiliev H."/>
            <person name="Vo A."/>
            <person name="Wangchuk T."/>
            <person name="Wangdi T."/>
            <person name="Weiand M."/>
            <person name="Wilkinson J."/>
            <person name="Wilson A."/>
            <person name="Yadav S."/>
            <person name="Young G."/>
            <person name="Yu Q."/>
            <person name="Zembek L."/>
            <person name="Zhong D."/>
            <person name="Zimmer A."/>
            <person name="Zwirko Z."/>
            <person name="Jaffe D.B."/>
            <person name="Alvarez P."/>
            <person name="Brockman W."/>
            <person name="Butler J."/>
            <person name="Chin C."/>
            <person name="Gnerre S."/>
            <person name="Grabherr M."/>
            <person name="Kleber M."/>
            <person name="Mauceli E."/>
            <person name="MacCallum I."/>
        </authorList>
    </citation>
    <scope>NUCLEOTIDE SEQUENCE [LARGE SCALE GENOMIC DNA]</scope>
    <source>
        <strain evidence="2">Rob3c / Tucson 14021-0248.25</strain>
    </source>
</reference>
<evidence type="ECO:0000313" key="1">
    <source>
        <dbReference type="EMBL" id="EDW48874.1"/>
    </source>
</evidence>